<dbReference type="AlphaFoldDB" id="A0A0P1BBF1"/>
<dbReference type="EMBL" id="CCYA01000199">
    <property type="protein sequence ID" value="CEH13070.1"/>
    <property type="molecule type" value="Genomic_DNA"/>
</dbReference>
<evidence type="ECO:0000256" key="1">
    <source>
        <dbReference type="SAM" id="MobiDB-lite"/>
    </source>
</evidence>
<organism evidence="2 3">
    <name type="scientific">Ceraceosorus bombacis</name>
    <dbReference type="NCBI Taxonomy" id="401625"/>
    <lineage>
        <taxon>Eukaryota</taxon>
        <taxon>Fungi</taxon>
        <taxon>Dikarya</taxon>
        <taxon>Basidiomycota</taxon>
        <taxon>Ustilaginomycotina</taxon>
        <taxon>Exobasidiomycetes</taxon>
        <taxon>Ceraceosorales</taxon>
        <taxon>Ceraceosoraceae</taxon>
        <taxon>Ceraceosorus</taxon>
    </lineage>
</organism>
<proteinExistence type="predicted"/>
<evidence type="ECO:0000313" key="3">
    <source>
        <dbReference type="Proteomes" id="UP000054845"/>
    </source>
</evidence>
<accession>A0A0P1BBF1</accession>
<feature type="region of interest" description="Disordered" evidence="1">
    <location>
        <begin position="1"/>
        <end position="45"/>
    </location>
</feature>
<protein>
    <submittedName>
        <fullName evidence="2">Uncharacterized protein</fullName>
    </submittedName>
</protein>
<feature type="compositionally biased region" description="Basic and acidic residues" evidence="1">
    <location>
        <begin position="33"/>
        <end position="45"/>
    </location>
</feature>
<name>A0A0P1BBF1_9BASI</name>
<evidence type="ECO:0000313" key="2">
    <source>
        <dbReference type="EMBL" id="CEH13070.1"/>
    </source>
</evidence>
<dbReference type="Proteomes" id="UP000054845">
    <property type="component" value="Unassembled WGS sequence"/>
</dbReference>
<keyword evidence="3" id="KW-1185">Reference proteome</keyword>
<sequence length="124" mass="13710">MLLAMHPSKNLPGSQIRPSLVARSHSNEGTVRSCEKGGNDPTRQHVDFATKDFTIRHASTKNFILRHAVSHCTGQTGWGGDHESARVASKPLQVISRRTDLAPNHRVRPSSCRRMTGLVKQPHT</sequence>
<reference evidence="2 3" key="1">
    <citation type="submission" date="2014-09" db="EMBL/GenBank/DDBJ databases">
        <authorList>
            <person name="Magalhaes I.L.F."/>
            <person name="Oliveira U."/>
            <person name="Santos F.R."/>
            <person name="Vidigal T.H.D.A."/>
            <person name="Brescovit A.D."/>
            <person name="Santos A.J."/>
        </authorList>
    </citation>
    <scope>NUCLEOTIDE SEQUENCE [LARGE SCALE GENOMIC DNA]</scope>
</reference>